<comment type="caution">
    <text evidence="4">The sequence shown here is derived from an EMBL/GenBank/DDBJ whole genome shotgun (WGS) entry which is preliminary data.</text>
</comment>
<gene>
    <name evidence="4" type="ORF">VMF7928_00707</name>
</gene>
<dbReference type="Gene3D" id="2.40.160.20">
    <property type="match status" value="1"/>
</dbReference>
<evidence type="ECO:0000313" key="5">
    <source>
        <dbReference type="Proteomes" id="UP000838748"/>
    </source>
</evidence>
<feature type="signal peptide" evidence="2">
    <location>
        <begin position="1"/>
        <end position="23"/>
    </location>
</feature>
<keyword evidence="1 2" id="KW-0732">Signal</keyword>
<dbReference type="RefSeq" id="WP_237360099.1">
    <property type="nucleotide sequence ID" value="NZ_CAKLDM010000001.1"/>
</dbReference>
<feature type="domain" description="Outer membrane protein beta-barrel" evidence="3">
    <location>
        <begin position="11"/>
        <end position="188"/>
    </location>
</feature>
<accession>A0ABN8E0B6</accession>
<sequence length="188" mass="20459">MRKQTLINILVAISAVGSASAYANTDNYQNVFGFGLGYGSMTTKTEAQQAEDNDTVATELYYRRMLANNYGVELGYKNASEGFTSVFSPISEVQNVTYSGPRVSGYASYPLGAGFEVYGKAGLTYYTTDYTLVKNSTSRDVKDSSLGGEAAAGMAWHYGHIGFSLEYNYAKDSNIDSPMVIFGTNLRF</sequence>
<evidence type="ECO:0000259" key="3">
    <source>
        <dbReference type="Pfam" id="PF13505"/>
    </source>
</evidence>
<name>A0ABN8E0B6_9VIBR</name>
<evidence type="ECO:0000256" key="1">
    <source>
        <dbReference type="ARBA" id="ARBA00022729"/>
    </source>
</evidence>
<reference evidence="4" key="1">
    <citation type="submission" date="2021-11" db="EMBL/GenBank/DDBJ databases">
        <authorList>
            <person name="Rodrigo-Torres L."/>
            <person name="Arahal R. D."/>
            <person name="Lucena T."/>
        </authorList>
    </citation>
    <scope>NUCLEOTIDE SEQUENCE</scope>
    <source>
        <strain evidence="4">CECT 7928</strain>
    </source>
</reference>
<feature type="chain" id="PRO_5045076379" description="Outer membrane protein beta-barrel domain-containing protein" evidence="2">
    <location>
        <begin position="24"/>
        <end position="188"/>
    </location>
</feature>
<keyword evidence="5" id="KW-1185">Reference proteome</keyword>
<dbReference type="Pfam" id="PF13505">
    <property type="entry name" value="OMP_b-brl"/>
    <property type="match status" value="1"/>
</dbReference>
<evidence type="ECO:0000313" key="4">
    <source>
        <dbReference type="EMBL" id="CAH0536817.1"/>
    </source>
</evidence>
<organism evidence="4 5">
    <name type="scientific">Vibrio marisflavi CECT 7928</name>
    <dbReference type="NCBI Taxonomy" id="634439"/>
    <lineage>
        <taxon>Bacteria</taxon>
        <taxon>Pseudomonadati</taxon>
        <taxon>Pseudomonadota</taxon>
        <taxon>Gammaproteobacteria</taxon>
        <taxon>Vibrionales</taxon>
        <taxon>Vibrionaceae</taxon>
        <taxon>Vibrio</taxon>
    </lineage>
</organism>
<evidence type="ECO:0000256" key="2">
    <source>
        <dbReference type="SAM" id="SignalP"/>
    </source>
</evidence>
<dbReference type="SUPFAM" id="SSF56925">
    <property type="entry name" value="OMPA-like"/>
    <property type="match status" value="1"/>
</dbReference>
<protein>
    <recommendedName>
        <fullName evidence="3">Outer membrane protein beta-barrel domain-containing protein</fullName>
    </recommendedName>
</protein>
<dbReference type="Proteomes" id="UP000838748">
    <property type="component" value="Unassembled WGS sequence"/>
</dbReference>
<dbReference type="InterPro" id="IPR011250">
    <property type="entry name" value="OMP/PagP_B-barrel"/>
</dbReference>
<dbReference type="InterPro" id="IPR027385">
    <property type="entry name" value="Beta-barrel_OMP"/>
</dbReference>
<proteinExistence type="predicted"/>
<dbReference type="EMBL" id="CAKLDM010000001">
    <property type="protein sequence ID" value="CAH0536817.1"/>
    <property type="molecule type" value="Genomic_DNA"/>
</dbReference>